<reference evidence="1 2" key="1">
    <citation type="submission" date="2020-02" db="EMBL/GenBank/DDBJ databases">
        <title>Genome sequencing for Kineobactrum sp. M2.</title>
        <authorList>
            <person name="Park S.-J."/>
        </authorList>
    </citation>
    <scope>NUCLEOTIDE SEQUENCE [LARGE SCALE GENOMIC DNA]</scope>
    <source>
        <strain evidence="1 2">M2</strain>
    </source>
</reference>
<dbReference type="AlphaFoldDB" id="A0A6C0UB19"/>
<name>A0A6C0UB19_9GAMM</name>
<keyword evidence="2" id="KW-1185">Reference proteome</keyword>
<evidence type="ECO:0000313" key="1">
    <source>
        <dbReference type="EMBL" id="QIB67144.1"/>
    </source>
</evidence>
<gene>
    <name evidence="1" type="ORF">G3T16_18805</name>
</gene>
<dbReference type="Proteomes" id="UP000477680">
    <property type="component" value="Chromosome"/>
</dbReference>
<dbReference type="RefSeq" id="WP_163496571.1">
    <property type="nucleotide sequence ID" value="NZ_CP048711.1"/>
</dbReference>
<accession>A0A6C0UB19</accession>
<sequence length="99" mass="11360">MKKDIEAQLRGTAEMLEAAYHRDGGEIPDDLELGALIWLMNKGDEEIKRLKTRVTELESLLRTKTYAEEAEDVARWLDDHCLMEEAEKVRAIYEASHGV</sequence>
<dbReference type="KEGG" id="kim:G3T16_18805"/>
<proteinExistence type="predicted"/>
<protein>
    <submittedName>
        <fullName evidence="1">Uncharacterized protein</fullName>
    </submittedName>
</protein>
<evidence type="ECO:0000313" key="2">
    <source>
        <dbReference type="Proteomes" id="UP000477680"/>
    </source>
</evidence>
<organism evidence="1 2">
    <name type="scientific">Kineobactrum salinum</name>
    <dbReference type="NCBI Taxonomy" id="2708301"/>
    <lineage>
        <taxon>Bacteria</taxon>
        <taxon>Pseudomonadati</taxon>
        <taxon>Pseudomonadota</taxon>
        <taxon>Gammaproteobacteria</taxon>
        <taxon>Cellvibrionales</taxon>
        <taxon>Halieaceae</taxon>
        <taxon>Kineobactrum</taxon>
    </lineage>
</organism>
<dbReference type="EMBL" id="CP048711">
    <property type="protein sequence ID" value="QIB67144.1"/>
    <property type="molecule type" value="Genomic_DNA"/>
</dbReference>